<organism evidence="1 2">
    <name type="scientific">Cellulophaga algicola (strain DSM 14237 / IC166 / ACAM 630)</name>
    <dbReference type="NCBI Taxonomy" id="688270"/>
    <lineage>
        <taxon>Bacteria</taxon>
        <taxon>Pseudomonadati</taxon>
        <taxon>Bacteroidota</taxon>
        <taxon>Flavobacteriia</taxon>
        <taxon>Flavobacteriales</taxon>
        <taxon>Flavobacteriaceae</taxon>
        <taxon>Cellulophaga</taxon>
    </lineage>
</organism>
<dbReference type="KEGG" id="cao:Celal_3160"/>
<dbReference type="RefSeq" id="WP_013551897.1">
    <property type="nucleotide sequence ID" value="NC_014934.1"/>
</dbReference>
<proteinExistence type="predicted"/>
<sequence length="121" mass="13895">MKHSLIIIAILICLKPTFPLVEYVFNYDYISEVLCINKDKPELNCNGKCYLMTKLAEESKANDTNKKTPIENAFSLVYFLAYTADFNAPSNTTEYLVLPITYSETLYSFNFFNNLIKPPIV</sequence>
<accession>E6X4U2</accession>
<reference evidence="1 2" key="1">
    <citation type="journal article" date="2010" name="Stand. Genomic Sci.">
        <title>Complete genome sequence of Cellulophaga algicola type strain (IC166).</title>
        <authorList>
            <person name="Abt B."/>
            <person name="Lu M."/>
            <person name="Misra M."/>
            <person name="Han C."/>
            <person name="Nolan M."/>
            <person name="Lucas S."/>
            <person name="Hammon N."/>
            <person name="Deshpande S."/>
            <person name="Cheng J.F."/>
            <person name="Tapia R."/>
            <person name="Goodwin L."/>
            <person name="Pitluck S."/>
            <person name="Liolios K."/>
            <person name="Pagani I."/>
            <person name="Ivanova N."/>
            <person name="Mavromatis K."/>
            <person name="Ovchinikova G."/>
            <person name="Pati A."/>
            <person name="Chen A."/>
            <person name="Palaniappan K."/>
            <person name="Land M."/>
            <person name="Hauser L."/>
            <person name="Chang Y.J."/>
            <person name="Jeffries C.D."/>
            <person name="Detter J.C."/>
            <person name="Brambilla E."/>
            <person name="Rohde M."/>
            <person name="Tindall B.J."/>
            <person name="Goker M."/>
            <person name="Woyke T."/>
            <person name="Bristow J."/>
            <person name="Eisen J.A."/>
            <person name="Markowitz V."/>
            <person name="Hugenholtz P."/>
            <person name="Kyrpides N.C."/>
            <person name="Klenk H.P."/>
            <person name="Lapidus A."/>
        </authorList>
    </citation>
    <scope>NUCLEOTIDE SEQUENCE [LARGE SCALE GENOMIC DNA]</scope>
    <source>
        <strain evidence="2">DSM 14237 / IC166 / ACAM 630</strain>
    </source>
</reference>
<name>E6X4U2_CELAD</name>
<gene>
    <name evidence="1" type="ordered locus">Celal_3160</name>
</gene>
<protein>
    <submittedName>
        <fullName evidence="1">Uncharacterized protein</fullName>
    </submittedName>
</protein>
<dbReference type="HOGENOM" id="CLU_132570_1_0_10"/>
<dbReference type="OrthoDB" id="980645at2"/>
<dbReference type="AlphaFoldDB" id="E6X4U2"/>
<dbReference type="eggNOG" id="ENOG5032ZRJ">
    <property type="taxonomic scope" value="Bacteria"/>
</dbReference>
<keyword evidence="2" id="KW-1185">Reference proteome</keyword>
<evidence type="ECO:0000313" key="2">
    <source>
        <dbReference type="Proteomes" id="UP000008634"/>
    </source>
</evidence>
<dbReference type="STRING" id="688270.Celal_3160"/>
<evidence type="ECO:0000313" key="1">
    <source>
        <dbReference type="EMBL" id="ADV50434.1"/>
    </source>
</evidence>
<dbReference type="EMBL" id="CP002453">
    <property type="protein sequence ID" value="ADV50434.1"/>
    <property type="molecule type" value="Genomic_DNA"/>
</dbReference>
<dbReference type="Proteomes" id="UP000008634">
    <property type="component" value="Chromosome"/>
</dbReference>